<dbReference type="Gene3D" id="1.10.3720.10">
    <property type="entry name" value="MetI-like"/>
    <property type="match status" value="1"/>
</dbReference>
<evidence type="ECO:0000256" key="7">
    <source>
        <dbReference type="ARBA" id="ARBA00023136"/>
    </source>
</evidence>
<dbReference type="PANTHER" id="PTHR43514">
    <property type="entry name" value="ABC TRANSPORTER I FAMILY MEMBER 10"/>
    <property type="match status" value="1"/>
</dbReference>
<dbReference type="PROSITE" id="PS00211">
    <property type="entry name" value="ABC_TRANSPORTER_1"/>
    <property type="match status" value="1"/>
</dbReference>
<evidence type="ECO:0000256" key="4">
    <source>
        <dbReference type="ARBA" id="ARBA00022741"/>
    </source>
</evidence>
<gene>
    <name evidence="11" type="ORF">BI308_13870</name>
</gene>
<comment type="caution">
    <text evidence="11">The sequence shown here is derived from an EMBL/GenBank/DDBJ whole genome shotgun (WGS) entry which is preliminary data.</text>
</comment>
<comment type="subcellular location">
    <subcellularLocation>
        <location evidence="8">Cell membrane</location>
        <topology evidence="8">Multi-pass membrane protein</topology>
    </subcellularLocation>
    <subcellularLocation>
        <location evidence="1">Membrane</location>
        <topology evidence="1">Multi-pass membrane protein</topology>
    </subcellularLocation>
</comment>
<dbReference type="SMART" id="SM00382">
    <property type="entry name" value="AAA"/>
    <property type="match status" value="1"/>
</dbReference>
<dbReference type="InterPro" id="IPR027417">
    <property type="entry name" value="P-loop_NTPase"/>
</dbReference>
<feature type="transmembrane region" description="Helical" evidence="8">
    <location>
        <begin position="15"/>
        <end position="34"/>
    </location>
</feature>
<reference evidence="11" key="1">
    <citation type="submission" date="2016-10" db="EMBL/GenBank/DDBJ databases">
        <title>CRISPR-Cas defence system in Roseofilum reptotaenium: evidence of a bacteriophage-cyanobacterium arms race in the coral black band disease.</title>
        <authorList>
            <person name="Buerger P."/>
            <person name="Wood-Charlson E.M."/>
            <person name="Weynberg K.D."/>
            <person name="Willis B."/>
            <person name="Van Oppen M.J."/>
        </authorList>
    </citation>
    <scope>NUCLEOTIDE SEQUENCE [LARGE SCALE GENOMIC DNA]</scope>
    <source>
        <strain evidence="11">AO1-A</strain>
    </source>
</reference>
<evidence type="ECO:0000256" key="1">
    <source>
        <dbReference type="ARBA" id="ARBA00004141"/>
    </source>
</evidence>
<dbReference type="PROSITE" id="PS50893">
    <property type="entry name" value="ABC_TRANSPORTER_2"/>
    <property type="match status" value="1"/>
</dbReference>
<accession>A0A1L9QQP2</accession>
<keyword evidence="6 8" id="KW-1133">Transmembrane helix</keyword>
<dbReference type="Gene3D" id="3.40.50.300">
    <property type="entry name" value="P-loop containing nucleotide triphosphate hydrolases"/>
    <property type="match status" value="1"/>
</dbReference>
<evidence type="ECO:0000256" key="8">
    <source>
        <dbReference type="RuleBase" id="RU363032"/>
    </source>
</evidence>
<dbReference type="PROSITE" id="PS50928">
    <property type="entry name" value="ABC_TM1"/>
    <property type="match status" value="1"/>
</dbReference>
<evidence type="ECO:0000313" key="12">
    <source>
        <dbReference type="Proteomes" id="UP000183940"/>
    </source>
</evidence>
<comment type="similarity">
    <text evidence="8">Belongs to the binding-protein-dependent transport system permease family.</text>
</comment>
<dbReference type="STRING" id="1925591.BI308_13870"/>
<dbReference type="SUPFAM" id="SSF161098">
    <property type="entry name" value="MetI-like"/>
    <property type="match status" value="1"/>
</dbReference>
<dbReference type="Proteomes" id="UP000183940">
    <property type="component" value="Unassembled WGS sequence"/>
</dbReference>
<feature type="transmembrane region" description="Helical" evidence="8">
    <location>
        <begin position="88"/>
        <end position="111"/>
    </location>
</feature>
<dbReference type="InterPro" id="IPR003439">
    <property type="entry name" value="ABC_transporter-like_ATP-bd"/>
</dbReference>
<dbReference type="GO" id="GO:0016887">
    <property type="term" value="F:ATP hydrolysis activity"/>
    <property type="evidence" value="ECO:0007669"/>
    <property type="project" value="InterPro"/>
</dbReference>
<feature type="transmembrane region" description="Helical" evidence="8">
    <location>
        <begin position="132"/>
        <end position="153"/>
    </location>
</feature>
<dbReference type="InterPro" id="IPR000515">
    <property type="entry name" value="MetI-like"/>
</dbReference>
<keyword evidence="7 8" id="KW-0472">Membrane</keyword>
<evidence type="ECO:0000256" key="2">
    <source>
        <dbReference type="ARBA" id="ARBA00022505"/>
    </source>
</evidence>
<feature type="domain" description="ABC transmembrane type-1" evidence="10">
    <location>
        <begin position="8"/>
        <end position="211"/>
    </location>
</feature>
<dbReference type="GO" id="GO:0005886">
    <property type="term" value="C:plasma membrane"/>
    <property type="evidence" value="ECO:0007669"/>
    <property type="project" value="UniProtKB-SubCell"/>
</dbReference>
<dbReference type="GO" id="GO:0005524">
    <property type="term" value="F:ATP binding"/>
    <property type="evidence" value="ECO:0007669"/>
    <property type="project" value="UniProtKB-KW"/>
</dbReference>
<evidence type="ECO:0000256" key="5">
    <source>
        <dbReference type="ARBA" id="ARBA00022840"/>
    </source>
</evidence>
<sequence length="620" mass="69145">MIDNFSPLFISLKTATLATMIAFFLGIAAAHWIFRYRGKAKSILDGLFLSPLVLPPTVLGFFLLVIFGKNTPIGSFLAQFNIHIVFTWYATVITATVVAFPLMYKTALAAFEQIDRTIPQAAQTLGAREQTIFWRISLPLAFPGLMAGATLAFTRALGEFGATLMLAGNIPNQTQTIPMAIYLAVESGSMETAWFWCMVMLGLSLLMVTLVNLWRKFQSKSWKTVSPASLSSWHVNRPVYRASEPYLSVQIRKTLCEFTLDVSLTSSDRQVLGILGSSGAGKSLILRCIAGIDTPDSGRIVLNGRVLYDSEQDINLPASERRVGLVFQNYALFPHLTVAENIAFGIPKSVNMTRADIEAQLAAVYLSGFGDRYPDQLSGGQQQRVALARALASQPDILLLDEPCSALDTYLHLQMVKLLVDRLESYPGVSLFVTHNLEEAYRICQDLLVLDRGEAIAFGSKEDIFTEPRYEPVARITACKNFSRATVVENGQILAIDWNCALTTHKPIPDTLTQIAIRAHHITFVADLNQENTFECWLADTSESPHRMTLYLTLNRPPNHHRDYHLQAEIFKEKWETLQTQPTPWSVCLRSEKLILLQEPRVSEVKGRSLNPNSPPSMKN</sequence>
<dbReference type="InterPro" id="IPR035906">
    <property type="entry name" value="MetI-like_sf"/>
</dbReference>
<keyword evidence="5" id="KW-0067">ATP-binding</keyword>
<feature type="transmembrane region" description="Helical" evidence="8">
    <location>
        <begin position="193"/>
        <end position="214"/>
    </location>
</feature>
<dbReference type="InterPro" id="IPR017871">
    <property type="entry name" value="ABC_transporter-like_CS"/>
</dbReference>
<evidence type="ECO:0000259" key="10">
    <source>
        <dbReference type="PROSITE" id="PS50928"/>
    </source>
</evidence>
<evidence type="ECO:0000256" key="3">
    <source>
        <dbReference type="ARBA" id="ARBA00022692"/>
    </source>
</evidence>
<keyword evidence="8" id="KW-0813">Transport</keyword>
<dbReference type="InterPro" id="IPR011867">
    <property type="entry name" value="ModB_ABC"/>
</dbReference>
<evidence type="ECO:0000259" key="9">
    <source>
        <dbReference type="PROSITE" id="PS50893"/>
    </source>
</evidence>
<dbReference type="InterPro" id="IPR003593">
    <property type="entry name" value="AAA+_ATPase"/>
</dbReference>
<dbReference type="GO" id="GO:0015098">
    <property type="term" value="F:molybdate ion transmembrane transporter activity"/>
    <property type="evidence" value="ECO:0007669"/>
    <property type="project" value="InterPro"/>
</dbReference>
<keyword evidence="4" id="KW-0547">Nucleotide-binding</keyword>
<evidence type="ECO:0000313" key="11">
    <source>
        <dbReference type="EMBL" id="OJJ24963.1"/>
    </source>
</evidence>
<protein>
    <submittedName>
        <fullName evidence="11">Molybdenum ABC transporter permease subunit</fullName>
    </submittedName>
</protein>
<feature type="domain" description="ABC transporter" evidence="9">
    <location>
        <begin position="240"/>
        <end position="477"/>
    </location>
</feature>
<name>A0A1L9QQP2_9CYAN</name>
<feature type="transmembrane region" description="Helical" evidence="8">
    <location>
        <begin position="46"/>
        <end position="68"/>
    </location>
</feature>
<evidence type="ECO:0000256" key="6">
    <source>
        <dbReference type="ARBA" id="ARBA00022989"/>
    </source>
</evidence>
<dbReference type="Pfam" id="PF00005">
    <property type="entry name" value="ABC_tran"/>
    <property type="match status" value="1"/>
</dbReference>
<dbReference type="AlphaFoldDB" id="A0A1L9QQP2"/>
<dbReference type="CDD" id="cd06261">
    <property type="entry name" value="TM_PBP2"/>
    <property type="match status" value="1"/>
</dbReference>
<proteinExistence type="inferred from homology"/>
<dbReference type="PANTHER" id="PTHR43514:SF1">
    <property type="entry name" value="SULFATE_THIOSULFATE IMPORT ATP-BINDING PROTEIN CYSA"/>
    <property type="match status" value="1"/>
</dbReference>
<dbReference type="Pfam" id="PF00528">
    <property type="entry name" value="BPD_transp_1"/>
    <property type="match status" value="1"/>
</dbReference>
<organism evidence="11 12">
    <name type="scientific">Roseofilum reptotaenium AO1-A</name>
    <dbReference type="NCBI Taxonomy" id="1925591"/>
    <lineage>
        <taxon>Bacteria</taxon>
        <taxon>Bacillati</taxon>
        <taxon>Cyanobacteriota</taxon>
        <taxon>Cyanophyceae</taxon>
        <taxon>Desertifilales</taxon>
        <taxon>Desertifilaceae</taxon>
        <taxon>Roseofilum</taxon>
    </lineage>
</organism>
<keyword evidence="3 8" id="KW-0812">Transmembrane</keyword>
<keyword evidence="12" id="KW-1185">Reference proteome</keyword>
<dbReference type="EMBL" id="MLAW01000023">
    <property type="protein sequence ID" value="OJJ24963.1"/>
    <property type="molecule type" value="Genomic_DNA"/>
</dbReference>
<dbReference type="SUPFAM" id="SSF52540">
    <property type="entry name" value="P-loop containing nucleoside triphosphate hydrolases"/>
    <property type="match status" value="1"/>
</dbReference>
<keyword evidence="2" id="KW-0500">Molybdenum</keyword>
<dbReference type="NCBIfam" id="TIGR02141">
    <property type="entry name" value="modB_ABC"/>
    <property type="match status" value="1"/>
</dbReference>
<dbReference type="InterPro" id="IPR050334">
    <property type="entry name" value="Molybdenum_import_ModC"/>
</dbReference>